<feature type="compositionally biased region" description="Low complexity" evidence="1">
    <location>
        <begin position="1"/>
        <end position="11"/>
    </location>
</feature>
<dbReference type="EMBL" id="ADBJ01000047">
    <property type="protein sequence ID" value="EFA76491.1"/>
    <property type="molecule type" value="Genomic_DNA"/>
</dbReference>
<feature type="compositionally biased region" description="Polar residues" evidence="1">
    <location>
        <begin position="459"/>
        <end position="471"/>
    </location>
</feature>
<dbReference type="RefSeq" id="XP_020428623.1">
    <property type="nucleotide sequence ID" value="XM_020581038.1"/>
</dbReference>
<dbReference type="PANTHER" id="PTHR13491">
    <property type="entry name" value="ZCCHC10 PROTEIN"/>
    <property type="match status" value="1"/>
</dbReference>
<dbReference type="InterPro" id="IPR053835">
    <property type="entry name" value="ASH2L-like_WH"/>
</dbReference>
<keyword evidence="3" id="KW-0371">Homeobox</keyword>
<proteinExistence type="predicted"/>
<comment type="caution">
    <text evidence="3">The sequence shown here is derived from an EMBL/GenBank/DDBJ whole genome shotgun (WGS) entry which is preliminary data.</text>
</comment>
<feature type="compositionally biased region" description="Low complexity" evidence="1">
    <location>
        <begin position="243"/>
        <end position="264"/>
    </location>
</feature>
<feature type="compositionally biased region" description="Low complexity" evidence="1">
    <location>
        <begin position="472"/>
        <end position="498"/>
    </location>
</feature>
<feature type="region of interest" description="Disordered" evidence="1">
    <location>
        <begin position="120"/>
        <end position="156"/>
    </location>
</feature>
<dbReference type="Gene3D" id="3.90.980.20">
    <property type="match status" value="1"/>
</dbReference>
<name>D3BQS1_HETP5</name>
<dbReference type="GeneID" id="31365730"/>
<feature type="compositionally biased region" description="Basic and acidic residues" evidence="1">
    <location>
        <begin position="437"/>
        <end position="446"/>
    </location>
</feature>
<dbReference type="Proteomes" id="UP000001396">
    <property type="component" value="Unassembled WGS sequence"/>
</dbReference>
<keyword evidence="4" id="KW-1185">Reference proteome</keyword>
<feature type="compositionally biased region" description="Low complexity" evidence="1">
    <location>
        <begin position="199"/>
        <end position="215"/>
    </location>
</feature>
<feature type="compositionally biased region" description="Low complexity" evidence="1">
    <location>
        <begin position="122"/>
        <end position="145"/>
    </location>
</feature>
<dbReference type="OMA" id="KCCICAY"/>
<dbReference type="AlphaFoldDB" id="D3BQS1"/>
<feature type="region of interest" description="Disordered" evidence="1">
    <location>
        <begin position="714"/>
        <end position="758"/>
    </location>
</feature>
<feature type="compositionally biased region" description="Polar residues" evidence="1">
    <location>
        <begin position="745"/>
        <end position="758"/>
    </location>
</feature>
<feature type="compositionally biased region" description="Polar residues" evidence="1">
    <location>
        <begin position="265"/>
        <end position="274"/>
    </location>
</feature>
<feature type="domain" description="Set1/Ash2 histone methyltransferase complex subunit ASH2-like winged-helix" evidence="2">
    <location>
        <begin position="333"/>
        <end position="414"/>
    </location>
</feature>
<dbReference type="STRING" id="670386.D3BQS1"/>
<feature type="compositionally biased region" description="Low complexity" evidence="1">
    <location>
        <begin position="526"/>
        <end position="564"/>
    </location>
</feature>
<feature type="region of interest" description="Disordered" evidence="1">
    <location>
        <begin position="426"/>
        <end position="505"/>
    </location>
</feature>
<gene>
    <name evidence="3" type="primary">hbx13</name>
    <name evidence="3" type="ORF">PPL_10259</name>
</gene>
<organism evidence="3 4">
    <name type="scientific">Heterostelium pallidum (strain ATCC 26659 / Pp 5 / PN500)</name>
    <name type="common">Cellular slime mold</name>
    <name type="synonym">Polysphondylium pallidum</name>
    <dbReference type="NCBI Taxonomy" id="670386"/>
    <lineage>
        <taxon>Eukaryota</taxon>
        <taxon>Amoebozoa</taxon>
        <taxon>Evosea</taxon>
        <taxon>Eumycetozoa</taxon>
        <taxon>Dictyostelia</taxon>
        <taxon>Acytosteliales</taxon>
        <taxon>Acytosteliaceae</taxon>
        <taxon>Heterostelium</taxon>
    </lineage>
</organism>
<evidence type="ECO:0000313" key="3">
    <source>
        <dbReference type="EMBL" id="EFA76491.1"/>
    </source>
</evidence>
<feature type="compositionally biased region" description="Low complexity" evidence="1">
    <location>
        <begin position="447"/>
        <end position="458"/>
    </location>
</feature>
<feature type="compositionally biased region" description="Basic residues" evidence="1">
    <location>
        <begin position="426"/>
        <end position="436"/>
    </location>
</feature>
<feature type="region of interest" description="Disordered" evidence="1">
    <location>
        <begin position="81"/>
        <end position="100"/>
    </location>
</feature>
<feature type="compositionally biased region" description="Polar residues" evidence="1">
    <location>
        <begin position="639"/>
        <end position="666"/>
    </location>
</feature>
<accession>D3BQS1</accession>
<feature type="compositionally biased region" description="Low complexity" evidence="1">
    <location>
        <begin position="728"/>
        <end position="744"/>
    </location>
</feature>
<evidence type="ECO:0000313" key="4">
    <source>
        <dbReference type="Proteomes" id="UP000001396"/>
    </source>
</evidence>
<dbReference type="Pfam" id="PF21198">
    <property type="entry name" value="ASH2L-like_WH"/>
    <property type="match status" value="1"/>
</dbReference>
<dbReference type="PANTHER" id="PTHR13491:SF0">
    <property type="entry name" value="ZINC FINGER CCHC DOMAIN-CONTAINING PROTEIN 10"/>
    <property type="match status" value="1"/>
</dbReference>
<feature type="region of interest" description="Disordered" evidence="1">
    <location>
        <begin position="186"/>
        <end position="277"/>
    </location>
</feature>
<feature type="region of interest" description="Disordered" evidence="1">
    <location>
        <begin position="1"/>
        <end position="33"/>
    </location>
</feature>
<dbReference type="InParanoid" id="D3BQS1"/>
<reference evidence="3 4" key="1">
    <citation type="journal article" date="2011" name="Genome Res.">
        <title>Phylogeny-wide analysis of social amoeba genomes highlights ancient origins for complex intercellular communication.</title>
        <authorList>
            <person name="Heidel A.J."/>
            <person name="Lawal H.M."/>
            <person name="Felder M."/>
            <person name="Schilde C."/>
            <person name="Helps N.R."/>
            <person name="Tunggal B."/>
            <person name="Rivero F."/>
            <person name="John U."/>
            <person name="Schleicher M."/>
            <person name="Eichinger L."/>
            <person name="Platzer M."/>
            <person name="Noegel A.A."/>
            <person name="Schaap P."/>
            <person name="Gloeckner G."/>
        </authorList>
    </citation>
    <scope>NUCLEOTIDE SEQUENCE [LARGE SCALE GENOMIC DNA]</scope>
    <source>
        <strain evidence="4">ATCC 26659 / Pp 5 / PN500</strain>
    </source>
</reference>
<keyword evidence="3" id="KW-0238">DNA-binding</keyword>
<sequence>MHVIYSSSSSSKTVNACAHHRQKPTTTTSSYSSALTRTYSPSFSRMLTRDQQQQFRNHSIISKKLSMQQQQQMMEDNLSDDDLDELEDDNYNGDIDADDEDEDNAHQVLNMLSHTLKDQHPHLQNHQQHQLQQFHKQQQQQQQQFHPREMKMTSPSATSQMINFKMKSSSTSHIPQISAHPLLLNPQNQQQQHQHHQQQQHQNHNAYNHHSNNSQRDNDHNSHPTLSDISHLISSPHPDDAAEAPSISSPSSDDMSGDDMSSPPQHQNFSSLSLHSPGKPGSKFNQFIPGIPSGGMMKSSSCSNIVPKTCNYNKCCICAYGPPPSFFTSAPTWADICYIALYCLTLSKPDIKYFHIKKDICTFIDSHYETMCMRKRTSIWRQTVNMTLSHPQYFEMFQQESALENGRKGYYGLKQIHDPYEHTALNKRSRRKRRHEQKMLQEELKKSSSFSTTISASKNQSPVNQIIGSIYSSNNSNSSSQQQQSSSQSHSQSSSPNSFVSPNDSEFIPSYELASISQQYKRVKCNSSSSSSNNNNSSSCSAPTPSSQQQTPTTQSQNSMSTNPIILPLPSISGKPPIQSPQLQHHHQQQQQQLQQHKKNFESILNSDDDMPSITSSSNSNNKRPLSSPIEKPQWYKQIPSSANQQLQDSDSPMSNASNSAQNTPSPIVKKFTQKTILPKLDDEEDELMENEREVPRLYNKSPMTKLILEKSLPPLSPTSLTQNTATNPLSNSPSPINSRSNSPCQQTPSTLLWQQNNNGNHPLNPILGKVIVKVYSVDYRQHINSHI</sequence>
<dbReference type="GO" id="GO:0003677">
    <property type="term" value="F:DNA binding"/>
    <property type="evidence" value="ECO:0007669"/>
    <property type="project" value="UniProtKB-KW"/>
</dbReference>
<evidence type="ECO:0000256" key="1">
    <source>
        <dbReference type="SAM" id="MobiDB-lite"/>
    </source>
</evidence>
<dbReference type="InterPro" id="IPR039715">
    <property type="entry name" value="ZCCHC10"/>
</dbReference>
<evidence type="ECO:0000259" key="2">
    <source>
        <dbReference type="Pfam" id="PF21198"/>
    </source>
</evidence>
<feature type="region of interest" description="Disordered" evidence="1">
    <location>
        <begin position="525"/>
        <end position="675"/>
    </location>
</feature>
<protein>
    <submittedName>
        <fullName evidence="3">Putative homeobox transcription factor</fullName>
    </submittedName>
</protein>
<feature type="compositionally biased region" description="Polar residues" evidence="1">
    <location>
        <begin position="613"/>
        <end position="625"/>
    </location>
</feature>
<feature type="compositionally biased region" description="Polar residues" evidence="1">
    <location>
        <begin position="718"/>
        <end position="727"/>
    </location>
</feature>